<protein>
    <recommendedName>
        <fullName evidence="1">Immunoglobulin V-set domain-containing protein</fullName>
    </recommendedName>
</protein>
<feature type="domain" description="Immunoglobulin V-set" evidence="1">
    <location>
        <begin position="29"/>
        <end position="122"/>
    </location>
</feature>
<dbReference type="Ensembl" id="ENSSLUT00000017446.1">
    <property type="protein sequence ID" value="ENSSLUP00000016893.1"/>
    <property type="gene ID" value="ENSSLUG00000007922.1"/>
</dbReference>
<name>A0A8D0CWR4_SANLU</name>
<dbReference type="SUPFAM" id="SSF48726">
    <property type="entry name" value="Immunoglobulin"/>
    <property type="match status" value="1"/>
</dbReference>
<proteinExistence type="predicted"/>
<accession>A0A8D0CWR4</accession>
<dbReference type="InterPro" id="IPR036179">
    <property type="entry name" value="Ig-like_dom_sf"/>
</dbReference>
<organism evidence="2 3">
    <name type="scientific">Sander lucioperca</name>
    <name type="common">Pike-perch</name>
    <name type="synonym">Perca lucioperca</name>
    <dbReference type="NCBI Taxonomy" id="283035"/>
    <lineage>
        <taxon>Eukaryota</taxon>
        <taxon>Metazoa</taxon>
        <taxon>Chordata</taxon>
        <taxon>Craniata</taxon>
        <taxon>Vertebrata</taxon>
        <taxon>Euteleostomi</taxon>
        <taxon>Actinopterygii</taxon>
        <taxon>Neopterygii</taxon>
        <taxon>Teleostei</taxon>
        <taxon>Neoteleostei</taxon>
        <taxon>Acanthomorphata</taxon>
        <taxon>Eupercaria</taxon>
        <taxon>Perciformes</taxon>
        <taxon>Percoidei</taxon>
        <taxon>Percidae</taxon>
        <taxon>Luciopercinae</taxon>
        <taxon>Sander</taxon>
    </lineage>
</organism>
<dbReference type="Gene3D" id="2.60.40.10">
    <property type="entry name" value="Immunoglobulins"/>
    <property type="match status" value="1"/>
</dbReference>
<sequence>REWWPVPLLWPACALLARNPPEVKTFYKTTGDNIIVSCFFSVSGSRMYFCREECEDKDILVQTTNVSVQSDRYSVRYVGGFVSGGYLYVKISQLTRADSGLYRCGLNTSFSPDPYQEFRIVHVHTETPTPRGTCTH</sequence>
<reference evidence="2" key="1">
    <citation type="submission" date="2025-08" db="UniProtKB">
        <authorList>
            <consortium name="Ensembl"/>
        </authorList>
    </citation>
    <scope>IDENTIFICATION</scope>
</reference>
<evidence type="ECO:0000313" key="3">
    <source>
        <dbReference type="Proteomes" id="UP000694568"/>
    </source>
</evidence>
<reference evidence="2" key="2">
    <citation type="submission" date="2025-09" db="UniProtKB">
        <authorList>
            <consortium name="Ensembl"/>
        </authorList>
    </citation>
    <scope>IDENTIFICATION</scope>
</reference>
<keyword evidence="3" id="KW-1185">Reference proteome</keyword>
<evidence type="ECO:0000313" key="2">
    <source>
        <dbReference type="Ensembl" id="ENSSLUP00000016893.1"/>
    </source>
</evidence>
<dbReference type="AlphaFoldDB" id="A0A8D0CWR4"/>
<evidence type="ECO:0000259" key="1">
    <source>
        <dbReference type="Pfam" id="PF07686"/>
    </source>
</evidence>
<dbReference type="GeneTree" id="ENSGT01120000272041"/>
<dbReference type="InterPro" id="IPR013106">
    <property type="entry name" value="Ig_V-set"/>
</dbReference>
<dbReference type="Proteomes" id="UP000694568">
    <property type="component" value="Unplaced"/>
</dbReference>
<dbReference type="InterPro" id="IPR013783">
    <property type="entry name" value="Ig-like_fold"/>
</dbReference>
<dbReference type="Pfam" id="PF07686">
    <property type="entry name" value="V-set"/>
    <property type="match status" value="1"/>
</dbReference>